<dbReference type="Gene3D" id="2.60.40.1090">
    <property type="entry name" value="Fimbrial-type adhesion domain"/>
    <property type="match status" value="1"/>
</dbReference>
<keyword evidence="1" id="KW-0732">Signal</keyword>
<dbReference type="Gene3D" id="2.60.40.3310">
    <property type="match status" value="1"/>
</dbReference>
<evidence type="ECO:0000259" key="2">
    <source>
        <dbReference type="Pfam" id="PF00419"/>
    </source>
</evidence>
<dbReference type="Pfam" id="PF00419">
    <property type="entry name" value="Fimbrial"/>
    <property type="match status" value="1"/>
</dbReference>
<dbReference type="eggNOG" id="COG3539">
    <property type="taxonomic scope" value="Bacteria"/>
</dbReference>
<dbReference type="InterPro" id="IPR008966">
    <property type="entry name" value="Adhesion_dom_sf"/>
</dbReference>
<dbReference type="InterPro" id="IPR050263">
    <property type="entry name" value="Bact_Fimbrial_Adh_Pro"/>
</dbReference>
<feature type="domain" description="Fimbrial-type adhesion" evidence="2">
    <location>
        <begin position="245"/>
        <end position="394"/>
    </location>
</feature>
<evidence type="ECO:0000313" key="4">
    <source>
        <dbReference type="Proteomes" id="UP000004510"/>
    </source>
</evidence>
<gene>
    <name evidence="3" type="ORF">HMPREF0004_4280</name>
</gene>
<dbReference type="SUPFAM" id="SSF49401">
    <property type="entry name" value="Bacterial adhesins"/>
    <property type="match status" value="1"/>
</dbReference>
<name>D4XFN3_9BURK</name>
<dbReference type="RefSeq" id="WP_006220396.1">
    <property type="nucleotide sequence ID" value="NZ_GG770409.1"/>
</dbReference>
<dbReference type="HOGENOM" id="CLU_697606_0_0_4"/>
<dbReference type="GO" id="GO:0009289">
    <property type="term" value="C:pilus"/>
    <property type="evidence" value="ECO:0007669"/>
    <property type="project" value="InterPro"/>
</dbReference>
<dbReference type="PANTHER" id="PTHR33420:SF3">
    <property type="entry name" value="FIMBRIAL SUBUNIT ELFA"/>
    <property type="match status" value="1"/>
</dbReference>
<protein>
    <submittedName>
        <fullName evidence="3">Fimbrial protein</fullName>
    </submittedName>
</protein>
<accession>D4XFN3</accession>
<sequence length="395" mass="41338">MRLIGLKRPIAGLESVGRSVRPAAGFSVLATAMLTFGLSGIAQVASAGPLDTRAVACTVNSGGTTSKGNRYLAYSATSNNYTVSPLRTAQPLPATSVRGDVLFSTAERSYPTLEGESQGMAAPLYNCPAGTTEYFTGNGAYDSASRSYATGIPGIGYRVYYYIGNGEELAAPQQFSNPYTQGALVFPMSSSARGYYRTRIDFVATGAEIKPGTIYAANIFGTASLSVAVNGLPGMFRVGLDRNITISTPTCTVKNPANLVLNLNDVSLIDMNNGTGENRLYETELQVECSAASQASPTVRLSSSYVAGASYPGTLLNQESNGATGVGVRLWLHDPAIGQHRLATFNTIDANRGTAIGAKPTSTWSYKIGASYLRVGGTVTAGTVKSTATVTFTYS</sequence>
<dbReference type="EMBL" id="ADMS01000099">
    <property type="protein sequence ID" value="EFF74325.1"/>
    <property type="molecule type" value="Genomic_DNA"/>
</dbReference>
<dbReference type="InterPro" id="IPR036937">
    <property type="entry name" value="Adhesion_dom_fimbrial_sf"/>
</dbReference>
<dbReference type="PATRIC" id="fig|742159.3.peg.5285"/>
<dbReference type="GO" id="GO:0043709">
    <property type="term" value="P:cell adhesion involved in single-species biofilm formation"/>
    <property type="evidence" value="ECO:0007669"/>
    <property type="project" value="TreeGrafter"/>
</dbReference>
<reference evidence="4" key="1">
    <citation type="submission" date="2010-03" db="EMBL/GenBank/DDBJ databases">
        <title>Complete sequence of Mobiluncus curtisii ATCC 43063.</title>
        <authorList>
            <person name="Muzny D."/>
            <person name="Qin X."/>
            <person name="Deng J."/>
            <person name="Jiang H."/>
            <person name="Liu Y."/>
            <person name="Qu J."/>
            <person name="Song X.-Z."/>
            <person name="Zhang L."/>
            <person name="Thornton R."/>
            <person name="Coyle M."/>
            <person name="Francisco L."/>
            <person name="Jackson L."/>
            <person name="Javaid M."/>
            <person name="Korchina V."/>
            <person name="Kovar C."/>
            <person name="Mata R."/>
            <person name="Mathew T."/>
            <person name="Ngo R."/>
            <person name="Nguyen L."/>
            <person name="Nguyen N."/>
            <person name="Okwuonu G."/>
            <person name="Ongeri F."/>
            <person name="Pham C."/>
            <person name="Simmons D."/>
            <person name="Wilczek-Boney K."/>
            <person name="Hale W."/>
            <person name="Jakkamsetti A."/>
            <person name="Pham P."/>
            <person name="Ruth R."/>
            <person name="San Lucas F."/>
            <person name="Warren J."/>
            <person name="Zhang J."/>
            <person name="Zhao Z."/>
            <person name="Zhou C."/>
            <person name="Zhu D."/>
            <person name="Lee S."/>
            <person name="Bess C."/>
            <person name="Blankenburg K."/>
            <person name="Forbes L."/>
            <person name="Fu Q."/>
            <person name="Gubbala S."/>
            <person name="Hirani K."/>
            <person name="Jayaseelan J.C."/>
            <person name="Lara F."/>
            <person name="Munidasa M."/>
            <person name="Palculict T."/>
            <person name="Patil S."/>
            <person name="Pu L.-L."/>
            <person name="Saada N."/>
            <person name="Tang L."/>
            <person name="Weissenberger G."/>
            <person name="Zhu Y."/>
            <person name="Hemphill L."/>
            <person name="Shang Y."/>
            <person name="Youmans B."/>
            <person name="Ayvaz T."/>
            <person name="Ross M."/>
            <person name="Santibanez J."/>
            <person name="Aqrawi P."/>
            <person name="Gross S."/>
            <person name="Joshi V."/>
            <person name="Fowler G."/>
            <person name="Nazareth L."/>
            <person name="Reid J."/>
            <person name="Worley K."/>
            <person name="Petrosino J."/>
            <person name="Highlander S."/>
            <person name="Gibbs R."/>
            <person name="Gibbs R."/>
        </authorList>
    </citation>
    <scope>NUCLEOTIDE SEQUENCE [LARGE SCALE GENOMIC DNA]</scope>
    <source>
        <strain evidence="4">ATCC 43553</strain>
    </source>
</reference>
<evidence type="ECO:0000256" key="1">
    <source>
        <dbReference type="ARBA" id="ARBA00022729"/>
    </source>
</evidence>
<comment type="caution">
    <text evidence="3">The sequence shown here is derived from an EMBL/GenBank/DDBJ whole genome shotgun (WGS) entry which is preliminary data.</text>
</comment>
<dbReference type="PANTHER" id="PTHR33420">
    <property type="entry name" value="FIMBRIAL SUBUNIT ELFA-RELATED"/>
    <property type="match status" value="1"/>
</dbReference>
<dbReference type="OrthoDB" id="8654264at2"/>
<proteinExistence type="predicted"/>
<evidence type="ECO:0000313" key="3">
    <source>
        <dbReference type="EMBL" id="EFF74325.1"/>
    </source>
</evidence>
<dbReference type="AlphaFoldDB" id="D4XFN3"/>
<dbReference type="Proteomes" id="UP000004510">
    <property type="component" value="Unassembled WGS sequence"/>
</dbReference>
<organism evidence="3 4">
    <name type="scientific">Achromobacter piechaudii ATCC 43553</name>
    <dbReference type="NCBI Taxonomy" id="742159"/>
    <lineage>
        <taxon>Bacteria</taxon>
        <taxon>Pseudomonadati</taxon>
        <taxon>Pseudomonadota</taxon>
        <taxon>Betaproteobacteria</taxon>
        <taxon>Burkholderiales</taxon>
        <taxon>Alcaligenaceae</taxon>
        <taxon>Achromobacter</taxon>
    </lineage>
</organism>
<dbReference type="InterPro" id="IPR000259">
    <property type="entry name" value="Adhesion_dom_fimbrial"/>
</dbReference>